<gene>
    <name evidence="12" type="ORF">PCAL00307_LOCUS11094</name>
</gene>
<feature type="compositionally biased region" description="Low complexity" evidence="9">
    <location>
        <begin position="1"/>
        <end position="20"/>
    </location>
</feature>
<evidence type="ECO:0000256" key="4">
    <source>
        <dbReference type="ARBA" id="ARBA00023125"/>
    </source>
</evidence>
<dbReference type="CDD" id="cd00086">
    <property type="entry name" value="homeodomain"/>
    <property type="match status" value="1"/>
</dbReference>
<dbReference type="GO" id="GO:0008270">
    <property type="term" value="F:zinc ion binding"/>
    <property type="evidence" value="ECO:0007669"/>
    <property type="project" value="UniProtKB-KW"/>
</dbReference>
<dbReference type="InterPro" id="IPR008422">
    <property type="entry name" value="KN_HD"/>
</dbReference>
<feature type="domain" description="RING-type" evidence="11">
    <location>
        <begin position="197"/>
        <end position="238"/>
    </location>
</feature>
<dbReference type="PANTHER" id="PTHR11850">
    <property type="entry name" value="HOMEOBOX PROTEIN TRANSCRIPTION FACTORS"/>
    <property type="match status" value="1"/>
</dbReference>
<evidence type="ECO:0000259" key="11">
    <source>
        <dbReference type="PROSITE" id="PS50089"/>
    </source>
</evidence>
<dbReference type="AlphaFoldDB" id="A0A7S3ZW31"/>
<dbReference type="Gene3D" id="1.10.10.60">
    <property type="entry name" value="Homeodomain-like"/>
    <property type="match status" value="1"/>
</dbReference>
<evidence type="ECO:0000256" key="7">
    <source>
        <dbReference type="PROSITE-ProRule" id="PRU00108"/>
    </source>
</evidence>
<keyword evidence="2 8" id="KW-0863">Zinc-finger</keyword>
<keyword evidence="3" id="KW-0862">Zinc</keyword>
<dbReference type="InterPro" id="IPR018957">
    <property type="entry name" value="Znf_C3HC4_RING-type"/>
</dbReference>
<dbReference type="Gene3D" id="3.30.40.10">
    <property type="entry name" value="Zinc/RING finger domain, C3HC4 (zinc finger)"/>
    <property type="match status" value="1"/>
</dbReference>
<dbReference type="InterPro" id="IPR001356">
    <property type="entry name" value="HD"/>
</dbReference>
<name>A0A7S3ZW31_9STRA</name>
<dbReference type="GO" id="GO:0006355">
    <property type="term" value="P:regulation of DNA-templated transcription"/>
    <property type="evidence" value="ECO:0007669"/>
    <property type="project" value="InterPro"/>
</dbReference>
<evidence type="ECO:0000256" key="6">
    <source>
        <dbReference type="ARBA" id="ARBA00023242"/>
    </source>
</evidence>
<dbReference type="EMBL" id="HBIW01012927">
    <property type="protein sequence ID" value="CAE0695658.1"/>
    <property type="molecule type" value="Transcribed_RNA"/>
</dbReference>
<dbReference type="PROSITE" id="PS50071">
    <property type="entry name" value="HOMEOBOX_2"/>
    <property type="match status" value="1"/>
</dbReference>
<sequence length="259" mass="28143">MADTDATAAPAAQTKSPSKAMVSGGAAATREPRKRTRSPPPASPKGRSRRELPTHAVEILKAWLTSPQHFHHPYPTPEDQQSLMAQTGIDKKQLKNWFTNARRRIWKPMQRSAASHDYDEDGGYYEEDESRAAHDVLAFASAADRARAVTVDSAGSSPSSHPAEGGLFDDFVLDAPAPSLRPPKRARTESSVSSARCPFCRRGRVDTQLMPCAHLFHGQCLRPWLEATVTTPVCPLCSVAISNCVLATAGRDEPAAAQY</sequence>
<evidence type="ECO:0000256" key="1">
    <source>
        <dbReference type="ARBA" id="ARBA00022723"/>
    </source>
</evidence>
<dbReference type="InterPro" id="IPR050224">
    <property type="entry name" value="TALE_homeobox"/>
</dbReference>
<evidence type="ECO:0000256" key="8">
    <source>
        <dbReference type="PROSITE-ProRule" id="PRU00175"/>
    </source>
</evidence>
<keyword evidence="4 7" id="KW-0238">DNA-binding</keyword>
<dbReference type="Pfam" id="PF05920">
    <property type="entry name" value="Homeobox_KN"/>
    <property type="match status" value="1"/>
</dbReference>
<keyword evidence="6 7" id="KW-0539">Nucleus</keyword>
<organism evidence="12">
    <name type="scientific">Pelagomonas calceolata</name>
    <dbReference type="NCBI Taxonomy" id="35677"/>
    <lineage>
        <taxon>Eukaryota</taxon>
        <taxon>Sar</taxon>
        <taxon>Stramenopiles</taxon>
        <taxon>Ochrophyta</taxon>
        <taxon>Pelagophyceae</taxon>
        <taxon>Pelagomonadales</taxon>
        <taxon>Pelagomonadaceae</taxon>
        <taxon>Pelagomonas</taxon>
    </lineage>
</organism>
<keyword evidence="1" id="KW-0479">Metal-binding</keyword>
<accession>A0A7S3ZW31</accession>
<dbReference type="GO" id="GO:0003677">
    <property type="term" value="F:DNA binding"/>
    <property type="evidence" value="ECO:0007669"/>
    <property type="project" value="UniProtKB-UniRule"/>
</dbReference>
<feature type="region of interest" description="Disordered" evidence="9">
    <location>
        <begin position="1"/>
        <end position="54"/>
    </location>
</feature>
<dbReference type="SMART" id="SM00389">
    <property type="entry name" value="HOX"/>
    <property type="match status" value="1"/>
</dbReference>
<comment type="subcellular location">
    <subcellularLocation>
        <location evidence="7">Nucleus</location>
    </subcellularLocation>
</comment>
<evidence type="ECO:0000256" key="5">
    <source>
        <dbReference type="ARBA" id="ARBA00023155"/>
    </source>
</evidence>
<feature type="DNA-binding region" description="Homeobox" evidence="7">
    <location>
        <begin position="45"/>
        <end position="109"/>
    </location>
</feature>
<dbReference type="InterPro" id="IPR001841">
    <property type="entry name" value="Znf_RING"/>
</dbReference>
<feature type="domain" description="Homeobox" evidence="10">
    <location>
        <begin position="43"/>
        <end position="108"/>
    </location>
</feature>
<dbReference type="SUPFAM" id="SSF46689">
    <property type="entry name" value="Homeodomain-like"/>
    <property type="match status" value="1"/>
</dbReference>
<protein>
    <recommendedName>
        <fullName evidence="13">Homeobox domain-containing protein</fullName>
    </recommendedName>
</protein>
<dbReference type="PROSITE" id="PS50089">
    <property type="entry name" value="ZF_RING_2"/>
    <property type="match status" value="1"/>
</dbReference>
<evidence type="ECO:0000256" key="2">
    <source>
        <dbReference type="ARBA" id="ARBA00022771"/>
    </source>
</evidence>
<dbReference type="SUPFAM" id="SSF57850">
    <property type="entry name" value="RING/U-box"/>
    <property type="match status" value="1"/>
</dbReference>
<evidence type="ECO:0000256" key="3">
    <source>
        <dbReference type="ARBA" id="ARBA00022833"/>
    </source>
</evidence>
<dbReference type="GO" id="GO:0005634">
    <property type="term" value="C:nucleus"/>
    <property type="evidence" value="ECO:0007669"/>
    <property type="project" value="UniProtKB-SubCell"/>
</dbReference>
<proteinExistence type="predicted"/>
<evidence type="ECO:0000313" key="12">
    <source>
        <dbReference type="EMBL" id="CAE0695658.1"/>
    </source>
</evidence>
<keyword evidence="5 7" id="KW-0371">Homeobox</keyword>
<dbReference type="SMART" id="SM00184">
    <property type="entry name" value="RING"/>
    <property type="match status" value="1"/>
</dbReference>
<dbReference type="InterPro" id="IPR013083">
    <property type="entry name" value="Znf_RING/FYVE/PHD"/>
</dbReference>
<dbReference type="Pfam" id="PF00097">
    <property type="entry name" value="zf-C3HC4"/>
    <property type="match status" value="1"/>
</dbReference>
<evidence type="ECO:0008006" key="13">
    <source>
        <dbReference type="Google" id="ProtNLM"/>
    </source>
</evidence>
<reference evidence="12" key="1">
    <citation type="submission" date="2021-01" db="EMBL/GenBank/DDBJ databases">
        <authorList>
            <person name="Corre E."/>
            <person name="Pelletier E."/>
            <person name="Niang G."/>
            <person name="Scheremetjew M."/>
            <person name="Finn R."/>
            <person name="Kale V."/>
            <person name="Holt S."/>
            <person name="Cochrane G."/>
            <person name="Meng A."/>
            <person name="Brown T."/>
            <person name="Cohen L."/>
        </authorList>
    </citation>
    <scope>NUCLEOTIDE SEQUENCE</scope>
    <source>
        <strain evidence="12">CCMP1756</strain>
    </source>
</reference>
<evidence type="ECO:0000256" key="9">
    <source>
        <dbReference type="SAM" id="MobiDB-lite"/>
    </source>
</evidence>
<evidence type="ECO:0000259" key="10">
    <source>
        <dbReference type="PROSITE" id="PS50071"/>
    </source>
</evidence>
<dbReference type="InterPro" id="IPR009057">
    <property type="entry name" value="Homeodomain-like_sf"/>
</dbReference>